<reference evidence="1 2" key="1">
    <citation type="submission" date="2018-03" db="EMBL/GenBank/DDBJ databases">
        <title>Neisseria weixii sp. nov., isolated from the intestinal contents of Tibetan Plateau pika (Ochotona curzoniae) in Yushu, Qinghai Province, China.</title>
        <authorList>
            <person name="Gui Z."/>
        </authorList>
    </citation>
    <scope>NUCLEOTIDE SEQUENCE [LARGE SCALE GENOMIC DNA]</scope>
    <source>
        <strain evidence="1 2">ATCC 51483</strain>
    </source>
</reference>
<dbReference type="AlphaFoldDB" id="A0A2P7U0G4"/>
<evidence type="ECO:0000313" key="1">
    <source>
        <dbReference type="EMBL" id="PSJ80435.1"/>
    </source>
</evidence>
<evidence type="ECO:0000313" key="2">
    <source>
        <dbReference type="Proteomes" id="UP000241868"/>
    </source>
</evidence>
<keyword evidence="2" id="KW-1185">Reference proteome</keyword>
<dbReference type="RefSeq" id="WP_106741382.1">
    <property type="nucleotide sequence ID" value="NZ_PXYY01000030.1"/>
</dbReference>
<name>A0A2P7U0G4_9NEIS</name>
<accession>A0A2P7U0G4</accession>
<dbReference type="EMBL" id="PXYY01000030">
    <property type="protein sequence ID" value="PSJ80435.1"/>
    <property type="molecule type" value="Genomic_DNA"/>
</dbReference>
<proteinExistence type="predicted"/>
<comment type="caution">
    <text evidence="1">The sequence shown here is derived from an EMBL/GenBank/DDBJ whole genome shotgun (WGS) entry which is preliminary data.</text>
</comment>
<dbReference type="Proteomes" id="UP000241868">
    <property type="component" value="Unassembled WGS sequence"/>
</dbReference>
<sequence length="134" mass="15843">MPVIETEFCFFPMSIKMRFRYTVNLNQPVFHTDPKRPDIVDMLAASGKFIVAVMNAQNAFRDLCLSNIQPLLLKYWTQFPYRLYHYDSQDTEDDGFTACRARIHLVVWQLHGPLLPIQKIEEFFLCRFAPCRFS</sequence>
<protein>
    <submittedName>
        <fullName evidence="1">Uncharacterized protein</fullName>
    </submittedName>
</protein>
<gene>
    <name evidence="1" type="ORF">C7N83_06200</name>
</gene>
<organism evidence="1 2">
    <name type="scientific">Neisseria iguanae</name>
    <dbReference type="NCBI Taxonomy" id="90242"/>
    <lineage>
        <taxon>Bacteria</taxon>
        <taxon>Pseudomonadati</taxon>
        <taxon>Pseudomonadota</taxon>
        <taxon>Betaproteobacteria</taxon>
        <taxon>Neisseriales</taxon>
        <taxon>Neisseriaceae</taxon>
        <taxon>Neisseria</taxon>
    </lineage>
</organism>